<dbReference type="SUPFAM" id="SSF161098">
    <property type="entry name" value="MetI-like"/>
    <property type="match status" value="1"/>
</dbReference>
<name>A0A1N7C414_9EURY</name>
<accession>A0A1N7C414</accession>
<evidence type="ECO:0000256" key="7">
    <source>
        <dbReference type="RuleBase" id="RU363032"/>
    </source>
</evidence>
<gene>
    <name evidence="9" type="ORF">SAMN05421858_2950</name>
</gene>
<evidence type="ECO:0000256" key="1">
    <source>
        <dbReference type="ARBA" id="ARBA00004651"/>
    </source>
</evidence>
<evidence type="ECO:0000256" key="2">
    <source>
        <dbReference type="ARBA" id="ARBA00022448"/>
    </source>
</evidence>
<evidence type="ECO:0000313" key="10">
    <source>
        <dbReference type="Proteomes" id="UP000186914"/>
    </source>
</evidence>
<evidence type="ECO:0000259" key="8">
    <source>
        <dbReference type="PROSITE" id="PS50928"/>
    </source>
</evidence>
<feature type="transmembrane region" description="Helical" evidence="7">
    <location>
        <begin position="180"/>
        <end position="199"/>
    </location>
</feature>
<dbReference type="EMBL" id="FTNO01000002">
    <property type="protein sequence ID" value="SIR58325.1"/>
    <property type="molecule type" value="Genomic_DNA"/>
</dbReference>
<dbReference type="Pfam" id="PF00528">
    <property type="entry name" value="BPD_transp_1"/>
    <property type="match status" value="1"/>
</dbReference>
<evidence type="ECO:0000256" key="4">
    <source>
        <dbReference type="ARBA" id="ARBA00022692"/>
    </source>
</evidence>
<organism evidence="9 10">
    <name type="scientific">Haladaptatus litoreus</name>
    <dbReference type="NCBI Taxonomy" id="553468"/>
    <lineage>
        <taxon>Archaea</taxon>
        <taxon>Methanobacteriati</taxon>
        <taxon>Methanobacteriota</taxon>
        <taxon>Stenosarchaea group</taxon>
        <taxon>Halobacteria</taxon>
        <taxon>Halobacteriales</taxon>
        <taxon>Haladaptataceae</taxon>
        <taxon>Haladaptatus</taxon>
    </lineage>
</organism>
<dbReference type="PROSITE" id="PS50928">
    <property type="entry name" value="ABC_TM1"/>
    <property type="match status" value="1"/>
</dbReference>
<dbReference type="GO" id="GO:0005886">
    <property type="term" value="C:plasma membrane"/>
    <property type="evidence" value="ECO:0007669"/>
    <property type="project" value="UniProtKB-SubCell"/>
</dbReference>
<comment type="subcellular location">
    <subcellularLocation>
        <location evidence="1 7">Cell membrane</location>
        <topology evidence="1 7">Multi-pass membrane protein</topology>
    </subcellularLocation>
</comment>
<dbReference type="CDD" id="cd06261">
    <property type="entry name" value="TM_PBP2"/>
    <property type="match status" value="1"/>
</dbReference>
<dbReference type="Gene3D" id="1.10.3720.10">
    <property type="entry name" value="MetI-like"/>
    <property type="match status" value="1"/>
</dbReference>
<evidence type="ECO:0000313" key="9">
    <source>
        <dbReference type="EMBL" id="SIR58325.1"/>
    </source>
</evidence>
<comment type="similarity">
    <text evidence="7">Belongs to the binding-protein-dependent transport system permease family.</text>
</comment>
<feature type="transmembrane region" description="Helical" evidence="7">
    <location>
        <begin position="138"/>
        <end position="160"/>
    </location>
</feature>
<dbReference type="RefSeq" id="WP_084186282.1">
    <property type="nucleotide sequence ID" value="NZ_FTNO01000002.1"/>
</dbReference>
<dbReference type="InterPro" id="IPR000515">
    <property type="entry name" value="MetI-like"/>
</dbReference>
<feature type="transmembrane region" description="Helical" evidence="7">
    <location>
        <begin position="285"/>
        <end position="303"/>
    </location>
</feature>
<evidence type="ECO:0000256" key="5">
    <source>
        <dbReference type="ARBA" id="ARBA00022989"/>
    </source>
</evidence>
<keyword evidence="4 7" id="KW-0812">Transmembrane</keyword>
<dbReference type="OrthoDB" id="248083at2157"/>
<sequence>MRRYIARRVLWTVFAAYLLLSSIFLVFAFAPDPGQETAGIMAAFGGGSAEEAENAYAEARNYDEPILDRYIEWIVAYTTFDWGTDIQGEPVTDRLGDALPITLVYLVPAVVLSVVLGSAIGLYSAVHQHGYVDRLVTAITYPGLGLPSFWLASWASLLVLERIDIQASYFDDRYGLWSPENLPFMLLPMAVVTINLLAVQIRYTRSTSLEYVPAEFVKTLRSNGARASDVGRHVIRNAALPLVSLFFAETLTILFVTLLVVETVFGLPGFGALAFQAIRARDVGLILATTMIPVFLGLAGNLLQDIAYAVLDPRVGYD</sequence>
<keyword evidence="10" id="KW-1185">Reference proteome</keyword>
<keyword evidence="5 7" id="KW-1133">Transmembrane helix</keyword>
<dbReference type="Proteomes" id="UP000186914">
    <property type="component" value="Unassembled WGS sequence"/>
</dbReference>
<proteinExistence type="inferred from homology"/>
<dbReference type="InterPro" id="IPR035906">
    <property type="entry name" value="MetI-like_sf"/>
</dbReference>
<evidence type="ECO:0000256" key="3">
    <source>
        <dbReference type="ARBA" id="ARBA00022475"/>
    </source>
</evidence>
<reference evidence="10" key="1">
    <citation type="submission" date="2017-01" db="EMBL/GenBank/DDBJ databases">
        <authorList>
            <person name="Varghese N."/>
            <person name="Submissions S."/>
        </authorList>
    </citation>
    <scope>NUCLEOTIDE SEQUENCE [LARGE SCALE GENOMIC DNA]</scope>
    <source>
        <strain evidence="10">CGMCC 1.7737</strain>
    </source>
</reference>
<dbReference type="AlphaFoldDB" id="A0A1N7C414"/>
<keyword evidence="6 7" id="KW-0472">Membrane</keyword>
<dbReference type="GO" id="GO:0055085">
    <property type="term" value="P:transmembrane transport"/>
    <property type="evidence" value="ECO:0007669"/>
    <property type="project" value="InterPro"/>
</dbReference>
<feature type="transmembrane region" description="Helical" evidence="7">
    <location>
        <begin position="103"/>
        <end position="126"/>
    </location>
</feature>
<feature type="domain" description="ABC transmembrane type-1" evidence="8">
    <location>
        <begin position="99"/>
        <end position="304"/>
    </location>
</feature>
<keyword evidence="3" id="KW-1003">Cell membrane</keyword>
<dbReference type="PANTHER" id="PTHR30465:SF0">
    <property type="entry name" value="OLIGOPEPTIDE TRANSPORT SYSTEM PERMEASE PROTEIN APPB"/>
    <property type="match status" value="1"/>
</dbReference>
<keyword evidence="2 7" id="KW-0813">Transport</keyword>
<protein>
    <submittedName>
        <fullName evidence="9">Peptide/nickel transport system permease protein</fullName>
    </submittedName>
</protein>
<feature type="transmembrane region" description="Helical" evidence="7">
    <location>
        <begin position="242"/>
        <end position="265"/>
    </location>
</feature>
<dbReference type="PANTHER" id="PTHR30465">
    <property type="entry name" value="INNER MEMBRANE ABC TRANSPORTER"/>
    <property type="match status" value="1"/>
</dbReference>
<evidence type="ECO:0000256" key="6">
    <source>
        <dbReference type="ARBA" id="ARBA00023136"/>
    </source>
</evidence>